<gene>
    <name evidence="3" type="ORF">TGAMA5MH_08832</name>
</gene>
<dbReference type="Gene3D" id="2.180.10.10">
    <property type="entry name" value="RHS repeat-associated core"/>
    <property type="match status" value="1"/>
</dbReference>
<evidence type="ECO:0000313" key="4">
    <source>
        <dbReference type="Proteomes" id="UP000236546"/>
    </source>
</evidence>
<dbReference type="Proteomes" id="UP000236546">
    <property type="component" value="Unassembled WGS sequence"/>
</dbReference>
<comment type="caution">
    <text evidence="3">The sequence shown here is derived from an EMBL/GenBank/DDBJ whole genome shotgun (WGS) entry which is preliminary data.</text>
</comment>
<dbReference type="NCBIfam" id="TIGR03696">
    <property type="entry name" value="Rhs_assc_core"/>
    <property type="match status" value="1"/>
</dbReference>
<dbReference type="PANTHER" id="PTHR32305">
    <property type="match status" value="1"/>
</dbReference>
<dbReference type="Pfam" id="PF25023">
    <property type="entry name" value="TEN_YD-shell"/>
    <property type="match status" value="1"/>
</dbReference>
<protein>
    <recommendedName>
        <fullName evidence="2">Teneurin-like YD-shell domain-containing protein</fullName>
    </recommendedName>
</protein>
<name>A0A2K0T0W4_9HYPO</name>
<dbReference type="PANTHER" id="PTHR32305:SF17">
    <property type="entry name" value="TRNA NUCLEASE WAPA"/>
    <property type="match status" value="1"/>
</dbReference>
<keyword evidence="1" id="KW-0677">Repeat</keyword>
<proteinExistence type="predicted"/>
<dbReference type="InterPro" id="IPR022385">
    <property type="entry name" value="Rhs_assc_core"/>
</dbReference>
<feature type="domain" description="Teneurin-like YD-shell" evidence="2">
    <location>
        <begin position="299"/>
        <end position="397"/>
    </location>
</feature>
<accession>A0A2K0T0W4</accession>
<organism evidence="3 4">
    <name type="scientific">Trichoderma gamsii</name>
    <dbReference type="NCBI Taxonomy" id="398673"/>
    <lineage>
        <taxon>Eukaryota</taxon>
        <taxon>Fungi</taxon>
        <taxon>Dikarya</taxon>
        <taxon>Ascomycota</taxon>
        <taxon>Pezizomycotina</taxon>
        <taxon>Sordariomycetes</taxon>
        <taxon>Hypocreomycetidae</taxon>
        <taxon>Hypocreales</taxon>
        <taxon>Hypocreaceae</taxon>
        <taxon>Trichoderma</taxon>
    </lineage>
</organism>
<sequence>MDRKLTLHDGSSYNTSLSYDWQDQEVKKILPDGAVLELDYRGSEIISRILSSGPGSAWSLKAETLKYSPFGRPEKLSLQGSDMGEDFIYEWKYDSQGFLISHSLSTESKMLVNDEYFYNALDQITRKHESVSRSAIEYSYSGKRLAASKSSSGGSNHYTYDSAGNLAVKRGTEIAYSTGRALAMKDGESVFDISYETVGRVSHRVTDGLVMAFKYDSFVSLQFLEELVHGTSIELVSDFEGEMFHRKHSDGSSDLVVSDEFSIHSQPDDNLVLGSVSSRYESVEAISPFEGSRLIDIKCTDTKGNVTHTFNGQDVSIRETPEYDDFGLLNSDTVEGNTNSTYEGNYFGKATGLVNFGGRWYDPLVGRFTTPDDILNIDSLIRTDGLNRYAFENNDPINNFDPTGHWSLSSIAGVVIGTSLILGAICVTVATGGGCGGPSGGSRRWSSRGRWCSGYNVFNREFGRR</sequence>
<dbReference type="InterPro" id="IPR056823">
    <property type="entry name" value="TEN-like_YD-shell"/>
</dbReference>
<evidence type="ECO:0000256" key="1">
    <source>
        <dbReference type="ARBA" id="ARBA00022737"/>
    </source>
</evidence>
<reference evidence="3 4" key="1">
    <citation type="submission" date="2017-02" db="EMBL/GenBank/DDBJ databases">
        <title>Genomes of Trichoderma spp. with biocontrol activity.</title>
        <authorList>
            <person name="Gardiner D."/>
            <person name="Kazan K."/>
            <person name="Vos C."/>
            <person name="Harvey P."/>
        </authorList>
    </citation>
    <scope>NUCLEOTIDE SEQUENCE [LARGE SCALE GENOMIC DNA]</scope>
    <source>
        <strain evidence="3 4">A5MH</strain>
    </source>
</reference>
<dbReference type="OrthoDB" id="442731at2759"/>
<evidence type="ECO:0000313" key="3">
    <source>
        <dbReference type="EMBL" id="PNP39155.1"/>
    </source>
</evidence>
<dbReference type="AlphaFoldDB" id="A0A2K0T0W4"/>
<evidence type="ECO:0000259" key="2">
    <source>
        <dbReference type="Pfam" id="PF25023"/>
    </source>
</evidence>
<dbReference type="EMBL" id="MTYH01000091">
    <property type="protein sequence ID" value="PNP39155.1"/>
    <property type="molecule type" value="Genomic_DNA"/>
</dbReference>
<dbReference type="InterPro" id="IPR050708">
    <property type="entry name" value="T6SS_VgrG/RHS"/>
</dbReference>